<dbReference type="InterPro" id="IPR013087">
    <property type="entry name" value="Znf_C2H2_type"/>
</dbReference>
<organism evidence="14 15">
    <name type="scientific">Cerrena zonata</name>
    <dbReference type="NCBI Taxonomy" id="2478898"/>
    <lineage>
        <taxon>Eukaryota</taxon>
        <taxon>Fungi</taxon>
        <taxon>Dikarya</taxon>
        <taxon>Basidiomycota</taxon>
        <taxon>Agaricomycotina</taxon>
        <taxon>Agaricomycetes</taxon>
        <taxon>Polyporales</taxon>
        <taxon>Cerrenaceae</taxon>
        <taxon>Cerrena</taxon>
    </lineage>
</organism>
<feature type="region of interest" description="Disordered" evidence="12">
    <location>
        <begin position="642"/>
        <end position="673"/>
    </location>
</feature>
<dbReference type="GO" id="GO:0003677">
    <property type="term" value="F:DNA binding"/>
    <property type="evidence" value="ECO:0007669"/>
    <property type="project" value="UniProtKB-KW"/>
</dbReference>
<evidence type="ECO:0000256" key="1">
    <source>
        <dbReference type="ARBA" id="ARBA00003767"/>
    </source>
</evidence>
<feature type="compositionally biased region" description="Low complexity" evidence="12">
    <location>
        <begin position="554"/>
        <end position="573"/>
    </location>
</feature>
<feature type="compositionally biased region" description="Basic and acidic residues" evidence="12">
    <location>
        <begin position="387"/>
        <end position="397"/>
    </location>
</feature>
<feature type="region of interest" description="Disordered" evidence="12">
    <location>
        <begin position="554"/>
        <end position="613"/>
    </location>
</feature>
<dbReference type="SMART" id="SM00355">
    <property type="entry name" value="ZnF_C2H2"/>
    <property type="match status" value="2"/>
</dbReference>
<keyword evidence="5 11" id="KW-0863">Zinc-finger</keyword>
<evidence type="ECO:0000256" key="9">
    <source>
        <dbReference type="ARBA" id="ARBA00023163"/>
    </source>
</evidence>
<feature type="domain" description="C2H2-type" evidence="13">
    <location>
        <begin position="365"/>
        <end position="392"/>
    </location>
</feature>
<comment type="subcellular location">
    <subcellularLocation>
        <location evidence="2">Nucleus</location>
    </subcellularLocation>
</comment>
<dbReference type="Pfam" id="PF00096">
    <property type="entry name" value="zf-C2H2"/>
    <property type="match status" value="2"/>
</dbReference>
<evidence type="ECO:0000313" key="15">
    <source>
        <dbReference type="Proteomes" id="UP001385951"/>
    </source>
</evidence>
<dbReference type="PROSITE" id="PS50157">
    <property type="entry name" value="ZINC_FINGER_C2H2_2"/>
    <property type="match status" value="2"/>
</dbReference>
<feature type="compositionally biased region" description="Low complexity" evidence="12">
    <location>
        <begin position="659"/>
        <end position="671"/>
    </location>
</feature>
<feature type="region of interest" description="Disordered" evidence="12">
    <location>
        <begin position="280"/>
        <end position="325"/>
    </location>
</feature>
<evidence type="ECO:0000256" key="7">
    <source>
        <dbReference type="ARBA" id="ARBA00023015"/>
    </source>
</evidence>
<feature type="compositionally biased region" description="Low complexity" evidence="12">
    <location>
        <begin position="288"/>
        <end position="306"/>
    </location>
</feature>
<evidence type="ECO:0000256" key="5">
    <source>
        <dbReference type="ARBA" id="ARBA00022771"/>
    </source>
</evidence>
<dbReference type="GO" id="GO:1990527">
    <property type="term" value="C:Tec1p-Ste12p-Dig1p complex"/>
    <property type="evidence" value="ECO:0007669"/>
    <property type="project" value="TreeGrafter"/>
</dbReference>
<dbReference type="Proteomes" id="UP001385951">
    <property type="component" value="Unassembled WGS sequence"/>
</dbReference>
<evidence type="ECO:0000313" key="14">
    <source>
        <dbReference type="EMBL" id="KAK7680815.1"/>
    </source>
</evidence>
<feature type="domain" description="C2H2-type" evidence="13">
    <location>
        <begin position="335"/>
        <end position="364"/>
    </location>
</feature>
<evidence type="ECO:0000256" key="2">
    <source>
        <dbReference type="ARBA" id="ARBA00004123"/>
    </source>
</evidence>
<comment type="function">
    <text evidence="1">May be involved in transcriptional regulation.</text>
</comment>
<dbReference type="GO" id="GO:1990526">
    <property type="term" value="C:Ste12p-Dig1p-Dig2p complex"/>
    <property type="evidence" value="ECO:0007669"/>
    <property type="project" value="TreeGrafter"/>
</dbReference>
<sequence>MLVWRNQRFSVPHDRLFLDALERDLKREKMGQESTTEIVGEPARSFTYDPKRSLYDQFSKAQGAMEGEGELEAAVRRADEAMSTESSDGHTDGSKESDAEGTASEHDESGAEDGKKDERKKANLLTSSPFFSSMFSLFEGSPTYKQRRKKVTKSRRSPSSFGAAYPAQYYGASGITAPGDYMYNMRMQEPQIDRYGRDTSRMSAAEMFTAQARGDFGPQSNPDLVAPQKERQRRAMVAHAERSTMHSTFSSGSGMDMAYQAQQQSSRPHIEQRHTYPLLADHGFPSRSNTDPSSSTLVSSVDSSSSFDPNAPPMGWPNATPVVDSDPMTRTTKVYVCGLYSCGRMFKRMEHLKRHMRIHTMERPFACTACDKKFARKDNLNQHLRTHQRDGMDDYPHAESGSRTASPEGDGYDEGSFPYMDNIPNGQIYELELTGAVEVQGDEEGLVVAAGSTSINTVDPHAASGPLVDPVQDMIYNEGSIMSDSPNAQWVALPGSHPAQASPSPFIPGPSTGSRVTPSSSYGSSSMDHYLSASAPPHKVAFDHSALYPPDLGGASSSVGSTSSLSSMSSLSSTGGGPVRRHRSATPNIGRYDGHPRRPYSAALSDHGGSRGSSAYHPYAAPMMSASAESSPLQYQVQLDYDGHPLPQPHHPYRGHAGRSGAHSRSSSTGGQLQDQMDHMLSIESSGYTQDATGPVQVQGYTDIPMYNRTDSPMQYTTGSEEESRAAQVAAVQNMYLGMGDPQAMTNVAVYPDGTYMSGYGHSAHID</sequence>
<dbReference type="InterPro" id="IPR052127">
    <property type="entry name" value="STE12_transcription_factor"/>
</dbReference>
<evidence type="ECO:0000256" key="8">
    <source>
        <dbReference type="ARBA" id="ARBA00023125"/>
    </source>
</evidence>
<comment type="caution">
    <text evidence="14">The sequence shown here is derived from an EMBL/GenBank/DDBJ whole genome shotgun (WGS) entry which is preliminary data.</text>
</comment>
<evidence type="ECO:0000259" key="13">
    <source>
        <dbReference type="PROSITE" id="PS50157"/>
    </source>
</evidence>
<dbReference type="PANTHER" id="PTHR47427">
    <property type="entry name" value="PROTEIN STE12"/>
    <property type="match status" value="1"/>
</dbReference>
<keyword evidence="4" id="KW-0677">Repeat</keyword>
<gene>
    <name evidence="14" type="ORF">QCA50_016125</name>
</gene>
<keyword evidence="3" id="KW-0479">Metal-binding</keyword>
<evidence type="ECO:0000256" key="12">
    <source>
        <dbReference type="SAM" id="MobiDB-lite"/>
    </source>
</evidence>
<dbReference type="Gene3D" id="3.30.160.60">
    <property type="entry name" value="Classic Zinc Finger"/>
    <property type="match status" value="2"/>
</dbReference>
<dbReference type="InterPro" id="IPR036236">
    <property type="entry name" value="Znf_C2H2_sf"/>
</dbReference>
<feature type="compositionally biased region" description="Low complexity" evidence="12">
    <location>
        <begin position="514"/>
        <end position="523"/>
    </location>
</feature>
<dbReference type="PROSITE" id="PS00028">
    <property type="entry name" value="ZINC_FINGER_C2H2_1"/>
    <property type="match status" value="2"/>
</dbReference>
<dbReference type="GO" id="GO:0008270">
    <property type="term" value="F:zinc ion binding"/>
    <property type="evidence" value="ECO:0007669"/>
    <property type="project" value="UniProtKB-KW"/>
</dbReference>
<dbReference type="SUPFAM" id="SSF57667">
    <property type="entry name" value="beta-beta-alpha zinc fingers"/>
    <property type="match status" value="1"/>
</dbReference>
<dbReference type="PANTHER" id="PTHR47427:SF1">
    <property type="entry name" value="PROTEIN STE12"/>
    <property type="match status" value="1"/>
</dbReference>
<dbReference type="AlphaFoldDB" id="A0AAW0FVS8"/>
<evidence type="ECO:0000256" key="11">
    <source>
        <dbReference type="PROSITE-ProRule" id="PRU00042"/>
    </source>
</evidence>
<evidence type="ECO:0000256" key="10">
    <source>
        <dbReference type="ARBA" id="ARBA00023242"/>
    </source>
</evidence>
<evidence type="ECO:0000256" key="6">
    <source>
        <dbReference type="ARBA" id="ARBA00022833"/>
    </source>
</evidence>
<keyword evidence="9" id="KW-0804">Transcription</keyword>
<protein>
    <recommendedName>
        <fullName evidence="13">C2H2-type domain-containing protein</fullName>
    </recommendedName>
</protein>
<dbReference type="EMBL" id="JASBNA010000046">
    <property type="protein sequence ID" value="KAK7680815.1"/>
    <property type="molecule type" value="Genomic_DNA"/>
</dbReference>
<dbReference type="GO" id="GO:0005634">
    <property type="term" value="C:nucleus"/>
    <property type="evidence" value="ECO:0007669"/>
    <property type="project" value="UniProtKB-SubCell"/>
</dbReference>
<feature type="region of interest" description="Disordered" evidence="12">
    <location>
        <begin position="497"/>
        <end position="523"/>
    </location>
</feature>
<feature type="compositionally biased region" description="Basic and acidic residues" evidence="12">
    <location>
        <begin position="87"/>
        <end position="119"/>
    </location>
</feature>
<keyword evidence="15" id="KW-1185">Reference proteome</keyword>
<keyword evidence="7" id="KW-0805">Transcription regulation</keyword>
<dbReference type="FunFam" id="3.30.160.60:FF:000097">
    <property type="entry name" value="Zinc finger protein"/>
    <property type="match status" value="1"/>
</dbReference>
<reference evidence="14 15" key="1">
    <citation type="submission" date="2022-09" db="EMBL/GenBank/DDBJ databases">
        <authorList>
            <person name="Palmer J.M."/>
        </authorList>
    </citation>
    <scope>NUCLEOTIDE SEQUENCE [LARGE SCALE GENOMIC DNA]</scope>
    <source>
        <strain evidence="14 15">DSM 7382</strain>
    </source>
</reference>
<feature type="region of interest" description="Disordered" evidence="12">
    <location>
        <begin position="62"/>
        <end position="119"/>
    </location>
</feature>
<keyword evidence="6" id="KW-0862">Zinc</keyword>
<proteinExistence type="predicted"/>
<name>A0AAW0FVS8_9APHY</name>
<keyword evidence="8" id="KW-0238">DNA-binding</keyword>
<accession>A0AAW0FVS8</accession>
<evidence type="ECO:0000256" key="3">
    <source>
        <dbReference type="ARBA" id="ARBA00022723"/>
    </source>
</evidence>
<dbReference type="GO" id="GO:0003700">
    <property type="term" value="F:DNA-binding transcription factor activity"/>
    <property type="evidence" value="ECO:0007669"/>
    <property type="project" value="TreeGrafter"/>
</dbReference>
<evidence type="ECO:0000256" key="4">
    <source>
        <dbReference type="ARBA" id="ARBA00022737"/>
    </source>
</evidence>
<keyword evidence="10" id="KW-0539">Nucleus</keyword>
<feature type="region of interest" description="Disordered" evidence="12">
    <location>
        <begin position="387"/>
        <end position="413"/>
    </location>
</feature>